<proteinExistence type="predicted"/>
<dbReference type="EMBL" id="LMAW01002978">
    <property type="protein sequence ID" value="KQK75008.1"/>
    <property type="molecule type" value="Genomic_DNA"/>
</dbReference>
<dbReference type="AlphaFoldDB" id="A0A0Q3LWP4"/>
<accession>A0A0Q3LWP4</accession>
<protein>
    <submittedName>
        <fullName evidence="1">Uncharacterized protein</fullName>
    </submittedName>
</protein>
<gene>
    <name evidence="1" type="ORF">AAES_152459</name>
</gene>
<reference evidence="1 2" key="1">
    <citation type="submission" date="2015-10" db="EMBL/GenBank/DDBJ databases">
        <authorList>
            <person name="Gilbert D.G."/>
        </authorList>
    </citation>
    <scope>NUCLEOTIDE SEQUENCE [LARGE SCALE GENOMIC DNA]</scope>
    <source>
        <strain evidence="1">FVVF132</strain>
    </source>
</reference>
<comment type="caution">
    <text evidence="1">The sequence shown here is derived from an EMBL/GenBank/DDBJ whole genome shotgun (WGS) entry which is preliminary data.</text>
</comment>
<name>A0A0Q3LWP4_AMAAE</name>
<dbReference type="Proteomes" id="UP000051836">
    <property type="component" value="Unassembled WGS sequence"/>
</dbReference>
<organism evidence="1 2">
    <name type="scientific">Amazona aestiva</name>
    <name type="common">Blue-fronted Amazon parrot</name>
    <dbReference type="NCBI Taxonomy" id="12930"/>
    <lineage>
        <taxon>Eukaryota</taxon>
        <taxon>Metazoa</taxon>
        <taxon>Chordata</taxon>
        <taxon>Craniata</taxon>
        <taxon>Vertebrata</taxon>
        <taxon>Euteleostomi</taxon>
        <taxon>Archelosauria</taxon>
        <taxon>Archosauria</taxon>
        <taxon>Dinosauria</taxon>
        <taxon>Saurischia</taxon>
        <taxon>Theropoda</taxon>
        <taxon>Coelurosauria</taxon>
        <taxon>Aves</taxon>
        <taxon>Neognathae</taxon>
        <taxon>Neoaves</taxon>
        <taxon>Telluraves</taxon>
        <taxon>Australaves</taxon>
        <taxon>Psittaciformes</taxon>
        <taxon>Psittacidae</taxon>
        <taxon>Amazona</taxon>
    </lineage>
</organism>
<keyword evidence="2" id="KW-1185">Reference proteome</keyword>
<evidence type="ECO:0000313" key="1">
    <source>
        <dbReference type="EMBL" id="KQK75008.1"/>
    </source>
</evidence>
<sequence>MEAIASVDQGISSDMLSCPETPRHVKIDRYKCPVQSGKFTRELASIEALQIIEITIQSKKYVGDGNFLLEKDKNKSFIVISWTEPWVAWFSVRCPCPWQEGWNWMILRLALDGCHHGTQESRNLLQFILLSTPLYETKQAQAEVLAKGLMTVS</sequence>
<evidence type="ECO:0000313" key="2">
    <source>
        <dbReference type="Proteomes" id="UP000051836"/>
    </source>
</evidence>